<feature type="domain" description="DUF2828" evidence="1">
    <location>
        <begin position="82"/>
        <end position="232"/>
    </location>
</feature>
<dbReference type="PANTHER" id="PTHR31373">
    <property type="entry name" value="OS06G0652100 PROTEIN"/>
    <property type="match status" value="1"/>
</dbReference>
<evidence type="ECO:0000313" key="2">
    <source>
        <dbReference type="EMBL" id="KAJ7081896.1"/>
    </source>
</evidence>
<dbReference type="AlphaFoldDB" id="A0AAD6U1U4"/>
<accession>A0AAD6U1U4</accession>
<reference evidence="2" key="1">
    <citation type="submission" date="2023-03" db="EMBL/GenBank/DDBJ databases">
        <title>Massive genome expansion in bonnet fungi (Mycena s.s.) driven by repeated elements and novel gene families across ecological guilds.</title>
        <authorList>
            <consortium name="Lawrence Berkeley National Laboratory"/>
            <person name="Harder C.B."/>
            <person name="Miyauchi S."/>
            <person name="Viragh M."/>
            <person name="Kuo A."/>
            <person name="Thoen E."/>
            <person name="Andreopoulos B."/>
            <person name="Lu D."/>
            <person name="Skrede I."/>
            <person name="Drula E."/>
            <person name="Henrissat B."/>
            <person name="Morin E."/>
            <person name="Kohler A."/>
            <person name="Barry K."/>
            <person name="LaButti K."/>
            <person name="Morin E."/>
            <person name="Salamov A."/>
            <person name="Lipzen A."/>
            <person name="Mereny Z."/>
            <person name="Hegedus B."/>
            <person name="Baldrian P."/>
            <person name="Stursova M."/>
            <person name="Weitz H."/>
            <person name="Taylor A."/>
            <person name="Grigoriev I.V."/>
            <person name="Nagy L.G."/>
            <person name="Martin F."/>
            <person name="Kauserud H."/>
        </authorList>
    </citation>
    <scope>NUCLEOTIDE SEQUENCE</scope>
    <source>
        <strain evidence="2">CBHHK173m</strain>
    </source>
</reference>
<comment type="caution">
    <text evidence="2">The sequence shown here is derived from an EMBL/GenBank/DDBJ whole genome shotgun (WGS) entry which is preliminary data.</text>
</comment>
<dbReference type="Pfam" id="PF11443">
    <property type="entry name" value="DUF2828"/>
    <property type="match status" value="1"/>
</dbReference>
<name>A0AAD6U1U4_9AGAR</name>
<proteinExistence type="predicted"/>
<dbReference type="Proteomes" id="UP001222325">
    <property type="component" value="Unassembled WGS sequence"/>
</dbReference>
<keyword evidence="3" id="KW-1185">Reference proteome</keyword>
<gene>
    <name evidence="2" type="ORF">B0H15DRAFT_952907</name>
</gene>
<evidence type="ECO:0000313" key="3">
    <source>
        <dbReference type="Proteomes" id="UP001222325"/>
    </source>
</evidence>
<protein>
    <recommendedName>
        <fullName evidence="1">DUF2828 domain-containing protein</fullName>
    </recommendedName>
</protein>
<dbReference type="InterPro" id="IPR011205">
    <property type="entry name" value="UCP015417_vWA"/>
</dbReference>
<sequence>MALARAPLRALHAPLLQIRHSSVISRTRSSQNPVIPAIPELFNPNFLDELIPPAKAPVQRQIKAPRNPMMDALCESSHRTTTENGAPAYNSTLSATLDAFQKLTPYSYGDSVGRLLERSWMEDPDLTLRIIWNLRSIHDGKGEREVFYRAFGWLYDNHPRTAITNLRLLTEPVGVKPKREVGLSHGYYKDLLNILALATVGELSNISKPATFLHNYPIKIHAKRAADPTREEEHDPKPNIKLDIDQLKSIVAFCDLSLNQYNC</sequence>
<dbReference type="PANTHER" id="PTHR31373:SF27">
    <property type="entry name" value="TROVE DOMAIN-CONTAINING PROTEIN"/>
    <property type="match status" value="1"/>
</dbReference>
<dbReference type="EMBL" id="JARJCN010000048">
    <property type="protein sequence ID" value="KAJ7081896.1"/>
    <property type="molecule type" value="Genomic_DNA"/>
</dbReference>
<evidence type="ECO:0000259" key="1">
    <source>
        <dbReference type="Pfam" id="PF11443"/>
    </source>
</evidence>
<organism evidence="2 3">
    <name type="scientific">Mycena belliarum</name>
    <dbReference type="NCBI Taxonomy" id="1033014"/>
    <lineage>
        <taxon>Eukaryota</taxon>
        <taxon>Fungi</taxon>
        <taxon>Dikarya</taxon>
        <taxon>Basidiomycota</taxon>
        <taxon>Agaricomycotina</taxon>
        <taxon>Agaricomycetes</taxon>
        <taxon>Agaricomycetidae</taxon>
        <taxon>Agaricales</taxon>
        <taxon>Marasmiineae</taxon>
        <taxon>Mycenaceae</taxon>
        <taxon>Mycena</taxon>
    </lineage>
</organism>
<dbReference type="InterPro" id="IPR058580">
    <property type="entry name" value="DUF2828"/>
</dbReference>